<dbReference type="GO" id="GO:0005737">
    <property type="term" value="C:cytoplasm"/>
    <property type="evidence" value="ECO:0007669"/>
    <property type="project" value="UniProtKB-SubCell"/>
</dbReference>
<name>A0A4U1DD04_9BACI</name>
<dbReference type="AlphaFoldDB" id="A0A4U1DD04"/>
<dbReference type="GO" id="GO:0007059">
    <property type="term" value="P:chromosome segregation"/>
    <property type="evidence" value="ECO:0007669"/>
    <property type="project" value="UniProtKB-UniRule"/>
</dbReference>
<keyword evidence="11" id="KW-1185">Reference proteome</keyword>
<comment type="function">
    <text evidence="8">Required for the formation of axial filaments and for anchoring the origin regions at the cell poles in sporulating cells, thus ensuring proper chromosome segregation in the prespore. Binds in a dispersed manner throughout the chromosome but preferentially to sites clustered in the origin portion of the chromosome, causing condensation of the chromosome and its remodeling into an elongated, anchored structure.</text>
</comment>
<keyword evidence="2 8" id="KW-0132">Cell division</keyword>
<dbReference type="Pfam" id="PF13411">
    <property type="entry name" value="MerR_1"/>
    <property type="match status" value="1"/>
</dbReference>
<dbReference type="GO" id="GO:0030261">
    <property type="term" value="P:chromosome condensation"/>
    <property type="evidence" value="ECO:0007669"/>
    <property type="project" value="UniProtKB-UniRule"/>
</dbReference>
<keyword evidence="4 8" id="KW-0749">Sporulation</keyword>
<dbReference type="RefSeq" id="WP_136830237.1">
    <property type="nucleotide sequence ID" value="NZ_SWBM01000001.1"/>
</dbReference>
<feature type="domain" description="HTH merR-type" evidence="9">
    <location>
        <begin position="1"/>
        <end position="68"/>
    </location>
</feature>
<evidence type="ECO:0000256" key="8">
    <source>
        <dbReference type="HAMAP-Rule" id="MF_01170"/>
    </source>
</evidence>
<dbReference type="InterPro" id="IPR009061">
    <property type="entry name" value="DNA-bd_dom_put_sf"/>
</dbReference>
<evidence type="ECO:0000256" key="4">
    <source>
        <dbReference type="ARBA" id="ARBA00022969"/>
    </source>
</evidence>
<evidence type="ECO:0000256" key="3">
    <source>
        <dbReference type="ARBA" id="ARBA00022829"/>
    </source>
</evidence>
<evidence type="ECO:0000256" key="6">
    <source>
        <dbReference type="ARBA" id="ARBA00023125"/>
    </source>
</evidence>
<dbReference type="GO" id="GO:0008356">
    <property type="term" value="P:asymmetric cell division"/>
    <property type="evidence" value="ECO:0007669"/>
    <property type="project" value="UniProtKB-UniRule"/>
</dbReference>
<dbReference type="Gene3D" id="1.10.1660.10">
    <property type="match status" value="1"/>
</dbReference>
<reference evidence="10 11" key="1">
    <citation type="journal article" date="2011" name="J. Microbiol.">
        <title>Bacillus kyonggiensis sp. nov., isolated from soil of a lettuce field.</title>
        <authorList>
            <person name="Dong K."/>
            <person name="Lee S."/>
        </authorList>
    </citation>
    <scope>NUCLEOTIDE SEQUENCE [LARGE SCALE GENOMIC DNA]</scope>
    <source>
        <strain evidence="10 11">NB22</strain>
    </source>
</reference>
<comment type="caution">
    <text evidence="10">The sequence shown here is derived from an EMBL/GenBank/DDBJ whole genome shotgun (WGS) entry which is preliminary data.</text>
</comment>
<evidence type="ECO:0000256" key="5">
    <source>
        <dbReference type="ARBA" id="ARBA00023054"/>
    </source>
</evidence>
<proteinExistence type="inferred from homology"/>
<keyword evidence="6 8" id="KW-0238">DNA-binding</keyword>
<dbReference type="InterPro" id="IPR000551">
    <property type="entry name" value="MerR-type_HTH_dom"/>
</dbReference>
<accession>A0A4U1DD04</accession>
<evidence type="ECO:0000256" key="1">
    <source>
        <dbReference type="ARBA" id="ARBA00022490"/>
    </source>
</evidence>
<dbReference type="HAMAP" id="MF_01170">
    <property type="entry name" value="RacA"/>
    <property type="match status" value="1"/>
</dbReference>
<evidence type="ECO:0000313" key="11">
    <source>
        <dbReference type="Proteomes" id="UP000307756"/>
    </source>
</evidence>
<feature type="DNA-binding region" description="H-T-H motif" evidence="8">
    <location>
        <begin position="3"/>
        <end position="23"/>
    </location>
</feature>
<comment type="similarity">
    <text evidence="8">Belongs to the RacA family.</text>
</comment>
<feature type="coiled-coil region" evidence="8">
    <location>
        <begin position="108"/>
        <end position="142"/>
    </location>
</feature>
<evidence type="ECO:0000259" key="9">
    <source>
        <dbReference type="PROSITE" id="PS50937"/>
    </source>
</evidence>
<evidence type="ECO:0000313" key="10">
    <source>
        <dbReference type="EMBL" id="TKC19326.1"/>
    </source>
</evidence>
<keyword evidence="1 8" id="KW-0963">Cytoplasm</keyword>
<dbReference type="PROSITE" id="PS50937">
    <property type="entry name" value="HTH_MERR_2"/>
    <property type="match status" value="1"/>
</dbReference>
<dbReference type="GO" id="GO:0030435">
    <property type="term" value="P:sporulation resulting in formation of a cellular spore"/>
    <property type="evidence" value="ECO:0007669"/>
    <property type="project" value="UniProtKB-UniRule"/>
</dbReference>
<organism evidence="10 11">
    <name type="scientific">Robertmurraya kyonggiensis</name>
    <dbReference type="NCBI Taxonomy" id="1037680"/>
    <lineage>
        <taxon>Bacteria</taxon>
        <taxon>Bacillati</taxon>
        <taxon>Bacillota</taxon>
        <taxon>Bacilli</taxon>
        <taxon>Bacillales</taxon>
        <taxon>Bacillaceae</taxon>
        <taxon>Robertmurraya</taxon>
    </lineage>
</organism>
<dbReference type="EMBL" id="SWBM01000001">
    <property type="protein sequence ID" value="TKC19326.1"/>
    <property type="molecule type" value="Genomic_DNA"/>
</dbReference>
<dbReference type="GO" id="GO:0006355">
    <property type="term" value="P:regulation of DNA-templated transcription"/>
    <property type="evidence" value="ECO:0007669"/>
    <property type="project" value="InterPro"/>
</dbReference>
<evidence type="ECO:0000256" key="7">
    <source>
        <dbReference type="ARBA" id="ARBA00023306"/>
    </source>
</evidence>
<dbReference type="CDD" id="cd04762">
    <property type="entry name" value="HTH_MerR-trunc"/>
    <property type="match status" value="1"/>
</dbReference>
<keyword evidence="7 8" id="KW-0131">Cell cycle</keyword>
<dbReference type="SUPFAM" id="SSF46955">
    <property type="entry name" value="Putative DNA-binding domain"/>
    <property type="match status" value="1"/>
</dbReference>
<gene>
    <name evidence="8" type="primary">racA</name>
    <name evidence="10" type="ORF">FA727_07245</name>
</gene>
<protein>
    <recommendedName>
        <fullName evidence="8">Chromosome-anchoring protein RacA</fullName>
    </recommendedName>
</protein>
<keyword evidence="3 8" id="KW-0159">Chromosome partition</keyword>
<keyword evidence="5 8" id="KW-0175">Coiled coil</keyword>
<dbReference type="GO" id="GO:0003690">
    <property type="term" value="F:double-stranded DNA binding"/>
    <property type="evidence" value="ECO:0007669"/>
    <property type="project" value="UniProtKB-UniRule"/>
</dbReference>
<evidence type="ECO:0000256" key="2">
    <source>
        <dbReference type="ARBA" id="ARBA00022618"/>
    </source>
</evidence>
<dbReference type="InterPro" id="IPR023522">
    <property type="entry name" value="Chrosome_anchoring_RacA"/>
</dbReference>
<comment type="subcellular location">
    <subcellularLocation>
        <location evidence="8">Cytoplasm</location>
    </subcellularLocation>
    <text evidence="8">Localizes to cell poles and nucleoid.</text>
</comment>
<sequence length="166" mass="19578">MNTSAISRMLGVSSSTVQRWVKHLGLKMERNEFGHYLYSEEDVQILKEFKQQLQDGVPFQDIQVTKKVRRGSRNMQRTDEPDQGFLERLKEVERKVESKADSVVSYQLLQHRREIEDLKKEIESLNLQIKELLDRTNQVEENQTESTEPILVTRKRKKVFLSLLGF</sequence>
<dbReference type="Proteomes" id="UP000307756">
    <property type="component" value="Unassembled WGS sequence"/>
</dbReference>
<dbReference type="OrthoDB" id="2991292at2"/>